<dbReference type="AlphaFoldDB" id="A0A0P7B6P7"/>
<dbReference type="PANTHER" id="PTHR11557">
    <property type="entry name" value="PORPHOBILINOGEN DEAMINASE"/>
    <property type="match status" value="1"/>
</dbReference>
<comment type="caution">
    <text evidence="11">The sequence shown here is derived from an EMBL/GenBank/DDBJ whole genome shotgun (WGS) entry which is preliminary data.</text>
</comment>
<name>A0A0P7B6P7_9HYPO</name>
<dbReference type="InterPro" id="IPR000860">
    <property type="entry name" value="HemC"/>
</dbReference>
<dbReference type="EC" id="2.5.1.61" evidence="4"/>
<reference evidence="11 12" key="1">
    <citation type="submission" date="2015-09" db="EMBL/GenBank/DDBJ databases">
        <title>Draft genome of a European isolate of the apple canker pathogen Neonectria ditissima.</title>
        <authorList>
            <person name="Gomez-Cortecero A."/>
            <person name="Harrison R.J."/>
            <person name="Armitage A.D."/>
        </authorList>
    </citation>
    <scope>NUCLEOTIDE SEQUENCE [LARGE SCALE GENOMIC DNA]</scope>
    <source>
        <strain evidence="11 12">R09/05</strain>
    </source>
</reference>
<dbReference type="Pfam" id="PF01379">
    <property type="entry name" value="Porphobil_deam"/>
    <property type="match status" value="1"/>
</dbReference>
<comment type="similarity">
    <text evidence="3">Belongs to the HMBS family.</text>
</comment>
<dbReference type="OrthoDB" id="564646at2759"/>
<organism evidence="11 12">
    <name type="scientific">Neonectria ditissima</name>
    <dbReference type="NCBI Taxonomy" id="78410"/>
    <lineage>
        <taxon>Eukaryota</taxon>
        <taxon>Fungi</taxon>
        <taxon>Dikarya</taxon>
        <taxon>Ascomycota</taxon>
        <taxon>Pezizomycotina</taxon>
        <taxon>Sordariomycetes</taxon>
        <taxon>Hypocreomycetidae</taxon>
        <taxon>Hypocreales</taxon>
        <taxon>Nectriaceae</taxon>
        <taxon>Neonectria</taxon>
    </lineage>
</organism>
<evidence type="ECO:0000256" key="2">
    <source>
        <dbReference type="ARBA" id="ARBA00004735"/>
    </source>
</evidence>
<evidence type="ECO:0000313" key="12">
    <source>
        <dbReference type="Proteomes" id="UP000050424"/>
    </source>
</evidence>
<dbReference type="SUPFAM" id="SSF53850">
    <property type="entry name" value="Periplasmic binding protein-like II"/>
    <property type="match status" value="1"/>
</dbReference>
<dbReference type="InterPro" id="IPR036803">
    <property type="entry name" value="Porphobilinogen_deaminase_C_sf"/>
</dbReference>
<sequence length="655" mass="69814">MASEMDNSKRQDGTKESLSSASQVIVGCRNSELALVQARDITSQLAKALTPSPAFEIATKSVAGDADKQTPFMLLSKQTGGSDVGKSLWTNGLEVDLVSGKVHFLVHCLKDMPTTLPPDCLLGAIPEREDASDAVVMRSGSEFKSIDQLPSGSVVGSSSSRRRALVKRNWPHLEVAECRGNLDTRLGKLDADGSPFSCILLATAGLSRLGLGHRVTQRLDASVFPYAVGQGALGLEVKTGQADMLRLVQAADHKPSRWRGLAERAMLRSLQGGCSSPIGVWSAFDAPDASDPGGESRDGGTLRLNGMVLDVDGTTAVQAEDSGSVWSDEEAERLGVAVADLLIREGAQSLLSRHSGVDSTGFSNSLPLLQPLSLSPEMALFTILAAAAAALFLTGVEAGGAPRCMAITAEDRSCGAQGYIGDTKSRLGAPTVQPGAGGCADHCSTTAKCTAFMYREGGMCQLYQGDFKALGFTEHESFSFWYEMGCFACSKDGTVFEMDFEGDVGTWQLHKDTRESFSFDLKAKGAADSKTALRVSEGTDSGHGRVEYTIPIQLQGGTSYAFGISLKNSRNDLGTEWTLLASDLLTLHLKRHGVSILESKPRSPEKLTHDWIRFTNKFATGAGEGGPVILSIEIQTTGVALEWYFDDIYIKEVDG</sequence>
<dbReference type="Gene3D" id="3.40.190.10">
    <property type="entry name" value="Periplasmic binding protein-like II"/>
    <property type="match status" value="2"/>
</dbReference>
<evidence type="ECO:0000256" key="1">
    <source>
        <dbReference type="ARBA" id="ARBA00001916"/>
    </source>
</evidence>
<dbReference type="Pfam" id="PF03900">
    <property type="entry name" value="Porphobil_deamC"/>
    <property type="match status" value="1"/>
</dbReference>
<keyword evidence="5" id="KW-0808">Transferase</keyword>
<dbReference type="UniPathway" id="UPA00251">
    <property type="reaction ID" value="UER00319"/>
</dbReference>
<evidence type="ECO:0000256" key="4">
    <source>
        <dbReference type="ARBA" id="ARBA00012655"/>
    </source>
</evidence>
<evidence type="ECO:0000256" key="3">
    <source>
        <dbReference type="ARBA" id="ARBA00005638"/>
    </source>
</evidence>
<dbReference type="InterPro" id="IPR003609">
    <property type="entry name" value="Pan_app"/>
</dbReference>
<evidence type="ECO:0000256" key="5">
    <source>
        <dbReference type="ARBA" id="ARBA00022679"/>
    </source>
</evidence>
<dbReference type="SUPFAM" id="SSF54782">
    <property type="entry name" value="Porphobilinogen deaminase (hydroxymethylbilane synthase), C-terminal domain"/>
    <property type="match status" value="1"/>
</dbReference>
<dbReference type="InterPro" id="IPR022419">
    <property type="entry name" value="Porphobilin_deaminase_cofac_BS"/>
</dbReference>
<dbReference type="PANTHER" id="PTHR11557:SF0">
    <property type="entry name" value="PORPHOBILINOGEN DEAMINASE"/>
    <property type="match status" value="1"/>
</dbReference>
<comment type="pathway">
    <text evidence="2">Porphyrin-containing compound metabolism; protoporphyrin-IX biosynthesis; coproporphyrinogen-III from 5-aminolevulinate: step 2/4.</text>
</comment>
<gene>
    <name evidence="11" type="ORF">AK830_g10689</name>
</gene>
<evidence type="ECO:0000256" key="7">
    <source>
        <dbReference type="ARBA" id="ARBA00023244"/>
    </source>
</evidence>
<dbReference type="PROSITE" id="PS00533">
    <property type="entry name" value="PORPHOBILINOGEN_DEAM"/>
    <property type="match status" value="1"/>
</dbReference>
<dbReference type="GO" id="GO:0004418">
    <property type="term" value="F:hydroxymethylbilane synthase activity"/>
    <property type="evidence" value="ECO:0007669"/>
    <property type="project" value="UniProtKB-EC"/>
</dbReference>
<dbReference type="Gene3D" id="3.50.4.10">
    <property type="entry name" value="Hepatocyte Growth Factor"/>
    <property type="match status" value="1"/>
</dbReference>
<dbReference type="FunFam" id="3.40.190.10:FF:000005">
    <property type="entry name" value="Porphobilinogen deaminase"/>
    <property type="match status" value="1"/>
</dbReference>
<dbReference type="STRING" id="78410.A0A0P7B6P7"/>
<accession>A0A0P7B6P7</accession>
<dbReference type="InterPro" id="IPR022417">
    <property type="entry name" value="Porphobilin_deaminase_N"/>
</dbReference>
<keyword evidence="12" id="KW-1185">Reference proteome</keyword>
<evidence type="ECO:0000256" key="8">
    <source>
        <dbReference type="ARBA" id="ARBA00030685"/>
    </source>
</evidence>
<evidence type="ECO:0000256" key="9">
    <source>
        <dbReference type="ARBA" id="ARBA00033064"/>
    </source>
</evidence>
<feature type="domain" description="Apple" evidence="10">
    <location>
        <begin position="414"/>
        <end position="486"/>
    </location>
</feature>
<comment type="cofactor">
    <cofactor evidence="1">
        <name>dipyrromethane</name>
        <dbReference type="ChEBI" id="CHEBI:60342"/>
    </cofactor>
</comment>
<proteinExistence type="inferred from homology"/>
<dbReference type="PROSITE" id="PS50948">
    <property type="entry name" value="PAN"/>
    <property type="match status" value="1"/>
</dbReference>
<dbReference type="GO" id="GO:0005737">
    <property type="term" value="C:cytoplasm"/>
    <property type="evidence" value="ECO:0007669"/>
    <property type="project" value="TreeGrafter"/>
</dbReference>
<dbReference type="NCBIfam" id="TIGR00212">
    <property type="entry name" value="hemC"/>
    <property type="match status" value="1"/>
</dbReference>
<dbReference type="InterPro" id="IPR022418">
    <property type="entry name" value="Porphobilinogen_deaminase_C"/>
</dbReference>
<dbReference type="Gene3D" id="2.60.120.260">
    <property type="entry name" value="Galactose-binding domain-like"/>
    <property type="match status" value="1"/>
</dbReference>
<dbReference type="Gene3D" id="3.30.160.40">
    <property type="entry name" value="Porphobilinogen deaminase, C-terminal domain"/>
    <property type="match status" value="1"/>
</dbReference>
<keyword evidence="6" id="KW-0350">Heme biosynthesis</keyword>
<dbReference type="GO" id="GO:0006782">
    <property type="term" value="P:protoporphyrinogen IX biosynthetic process"/>
    <property type="evidence" value="ECO:0007669"/>
    <property type="project" value="UniProtKB-UniPathway"/>
</dbReference>
<evidence type="ECO:0000256" key="6">
    <source>
        <dbReference type="ARBA" id="ARBA00023133"/>
    </source>
</evidence>
<evidence type="ECO:0000313" key="11">
    <source>
        <dbReference type="EMBL" id="KPM35879.1"/>
    </source>
</evidence>
<protein>
    <recommendedName>
        <fullName evidence="4">hydroxymethylbilane synthase</fullName>
        <ecNumber evidence="4">2.5.1.61</ecNumber>
    </recommendedName>
    <alternativeName>
        <fullName evidence="9">Hydroxymethylbilane synthase</fullName>
    </alternativeName>
    <alternativeName>
        <fullName evidence="8">Pre-uroporphyrinogen synthase</fullName>
    </alternativeName>
</protein>
<keyword evidence="7" id="KW-0627">Porphyrin biosynthesis</keyword>
<evidence type="ECO:0000259" key="10">
    <source>
        <dbReference type="PROSITE" id="PS50948"/>
    </source>
</evidence>
<dbReference type="EMBL" id="LKCW01000228">
    <property type="protein sequence ID" value="KPM35879.1"/>
    <property type="molecule type" value="Genomic_DNA"/>
</dbReference>
<dbReference type="Proteomes" id="UP000050424">
    <property type="component" value="Unassembled WGS sequence"/>
</dbReference>
<dbReference type="PRINTS" id="PR00151">
    <property type="entry name" value="PORPHBDMNASE"/>
</dbReference>